<keyword evidence="5 7" id="KW-0645">Protease</keyword>
<dbReference type="InterPro" id="IPR019533">
    <property type="entry name" value="Peptidase_S26"/>
</dbReference>
<reference evidence="10" key="1">
    <citation type="journal article" date="2019" name="Int. J. Syst. Evol. Microbiol.">
        <title>The Global Catalogue of Microorganisms (GCM) 10K type strain sequencing project: providing services to taxonomists for standard genome sequencing and annotation.</title>
        <authorList>
            <consortium name="The Broad Institute Genomics Platform"/>
            <consortium name="The Broad Institute Genome Sequencing Center for Infectious Disease"/>
            <person name="Wu L."/>
            <person name="Ma J."/>
        </authorList>
    </citation>
    <scope>NUCLEOTIDE SEQUENCE [LARGE SCALE GENOMIC DNA]</scope>
    <source>
        <strain evidence="10">CGMCC 1.16455</strain>
    </source>
</reference>
<dbReference type="Pfam" id="PF10502">
    <property type="entry name" value="Peptidase_S26"/>
    <property type="match status" value="1"/>
</dbReference>
<dbReference type="InterPro" id="IPR036286">
    <property type="entry name" value="LexA/Signal_pep-like_sf"/>
</dbReference>
<gene>
    <name evidence="9" type="primary">lepB</name>
    <name evidence="9" type="ORF">ACFPK8_03480</name>
</gene>
<evidence type="ECO:0000256" key="4">
    <source>
        <dbReference type="ARBA" id="ARBA00013208"/>
    </source>
</evidence>
<dbReference type="GeneID" id="303298436"/>
<dbReference type="PRINTS" id="PR00727">
    <property type="entry name" value="LEADERPTASE"/>
</dbReference>
<dbReference type="EC" id="3.4.21.89" evidence="4 7"/>
<dbReference type="GO" id="GO:0009003">
    <property type="term" value="F:signal peptidase activity"/>
    <property type="evidence" value="ECO:0007669"/>
    <property type="project" value="UniProtKB-EC"/>
</dbReference>
<evidence type="ECO:0000256" key="2">
    <source>
        <dbReference type="ARBA" id="ARBA00004401"/>
    </source>
</evidence>
<evidence type="ECO:0000256" key="7">
    <source>
        <dbReference type="RuleBase" id="RU362042"/>
    </source>
</evidence>
<comment type="caution">
    <text evidence="9">The sequence shown here is derived from an EMBL/GenBank/DDBJ whole genome shotgun (WGS) entry which is preliminary data.</text>
</comment>
<dbReference type="CDD" id="cd06530">
    <property type="entry name" value="S26_SPase_I"/>
    <property type="match status" value="1"/>
</dbReference>
<dbReference type="EMBL" id="JBHSLN010000012">
    <property type="protein sequence ID" value="MFC5296558.1"/>
    <property type="molecule type" value="Genomic_DNA"/>
</dbReference>
<dbReference type="Proteomes" id="UP001595937">
    <property type="component" value="Unassembled WGS sequence"/>
</dbReference>
<feature type="domain" description="Peptidase S26" evidence="8">
    <location>
        <begin position="19"/>
        <end position="184"/>
    </location>
</feature>
<dbReference type="InterPro" id="IPR019756">
    <property type="entry name" value="Pept_S26A_signal_pept_1_Ser-AS"/>
</dbReference>
<dbReference type="PANTHER" id="PTHR43390">
    <property type="entry name" value="SIGNAL PEPTIDASE I"/>
    <property type="match status" value="1"/>
</dbReference>
<comment type="similarity">
    <text evidence="3 7">Belongs to the peptidase S26 family.</text>
</comment>
<dbReference type="InterPro" id="IPR019758">
    <property type="entry name" value="Pept_S26A_signal_pept_1_CS"/>
</dbReference>
<evidence type="ECO:0000256" key="6">
    <source>
        <dbReference type="ARBA" id="ARBA00022801"/>
    </source>
</evidence>
<evidence type="ECO:0000256" key="3">
    <source>
        <dbReference type="ARBA" id="ARBA00009370"/>
    </source>
</evidence>
<dbReference type="Gene3D" id="2.10.109.10">
    <property type="entry name" value="Umud Fragment, subunit A"/>
    <property type="match status" value="1"/>
</dbReference>
<dbReference type="InterPro" id="IPR000223">
    <property type="entry name" value="Pept_S26A_signal_pept_1"/>
</dbReference>
<dbReference type="RefSeq" id="WP_343925471.1">
    <property type="nucleotide sequence ID" value="NZ_BAAAIR010000046.1"/>
</dbReference>
<dbReference type="SUPFAM" id="SSF51306">
    <property type="entry name" value="LexA/Signal peptidase"/>
    <property type="match status" value="1"/>
</dbReference>
<accession>A0ABW0FBK7</accession>
<evidence type="ECO:0000259" key="8">
    <source>
        <dbReference type="Pfam" id="PF10502"/>
    </source>
</evidence>
<evidence type="ECO:0000313" key="10">
    <source>
        <dbReference type="Proteomes" id="UP001595937"/>
    </source>
</evidence>
<dbReference type="PANTHER" id="PTHR43390:SF1">
    <property type="entry name" value="CHLOROPLAST PROCESSING PEPTIDASE"/>
    <property type="match status" value="1"/>
</dbReference>
<evidence type="ECO:0000313" key="9">
    <source>
        <dbReference type="EMBL" id="MFC5296558.1"/>
    </source>
</evidence>
<proteinExistence type="inferred from homology"/>
<name>A0ABW0FBK7_9MICO</name>
<evidence type="ECO:0000256" key="1">
    <source>
        <dbReference type="ARBA" id="ARBA00000677"/>
    </source>
</evidence>
<protein>
    <recommendedName>
        <fullName evidence="4 7">Signal peptidase I</fullName>
        <ecNumber evidence="4 7">3.4.21.89</ecNumber>
    </recommendedName>
</protein>
<comment type="catalytic activity">
    <reaction evidence="1 7">
        <text>Cleavage of hydrophobic, N-terminal signal or leader sequences from secreted and periplasmic proteins.</text>
        <dbReference type="EC" id="3.4.21.89"/>
    </reaction>
</comment>
<organism evidence="9 10">
    <name type="scientific">Brachybacterium tyrofermentans</name>
    <dbReference type="NCBI Taxonomy" id="47848"/>
    <lineage>
        <taxon>Bacteria</taxon>
        <taxon>Bacillati</taxon>
        <taxon>Actinomycetota</taxon>
        <taxon>Actinomycetes</taxon>
        <taxon>Micrococcales</taxon>
        <taxon>Dermabacteraceae</taxon>
        <taxon>Brachybacterium</taxon>
    </lineage>
</organism>
<keyword evidence="10" id="KW-1185">Reference proteome</keyword>
<sequence>MTRDRVRGRRRPHPVVAAAVCLVLVLLAAGVVRYFVVQPFRVPSASMEPTLLPGDVLLADRSERGRADRGDIVVFDGTGYFAPSAEDGDRYWVKRVIATGGDRVTCCDEGGQLTVNGRALAEPYLRDDMAPSEIEFDLEVPEGRMFVLGDNRSDSTDSRHLLGAPGGGMIPVDRVVGEVDRLVWPLPRAGVL</sequence>
<keyword evidence="6 7" id="KW-0378">Hydrolase</keyword>
<dbReference type="PROSITE" id="PS00761">
    <property type="entry name" value="SPASE_I_3"/>
    <property type="match status" value="1"/>
</dbReference>
<dbReference type="PROSITE" id="PS00501">
    <property type="entry name" value="SPASE_I_1"/>
    <property type="match status" value="1"/>
</dbReference>
<evidence type="ECO:0000256" key="5">
    <source>
        <dbReference type="ARBA" id="ARBA00022670"/>
    </source>
</evidence>
<dbReference type="NCBIfam" id="TIGR02227">
    <property type="entry name" value="sigpep_I_bact"/>
    <property type="match status" value="1"/>
</dbReference>
<comment type="subcellular location">
    <subcellularLocation>
        <location evidence="2">Cell membrane</location>
        <topology evidence="2">Single-pass type II membrane protein</topology>
    </subcellularLocation>
    <subcellularLocation>
        <location evidence="7">Membrane</location>
        <topology evidence="7">Single-pass type II membrane protein</topology>
    </subcellularLocation>
</comment>